<feature type="transmembrane region" description="Helical" evidence="1">
    <location>
        <begin position="182"/>
        <end position="206"/>
    </location>
</feature>
<sequence>MSTKDLSPEDRKMLHGIFLHSFNVFAHYCGGARGAASGFMWSILPAIERFYPDKERRRDALVRHSTWYNITSNVGTFCMGIVASMERENAASPDFDTHSIDSVKASLMGPMSGIGDAIFWGVLRVIAVSVGMALCAQNGSILGPIVFLLIYNIPSWITRWVLTVLGYRVGSSFITRINESGLMGIVTKLASTLGLLMIGAMAASFVKFNCAISIPMPEGDPVMIQTYLDTIFIGLIPLLYTLGCFKLLKKNVNVNWIIIGTMVIGLVLGLTGIC</sequence>
<dbReference type="GO" id="GO:0005886">
    <property type="term" value="C:plasma membrane"/>
    <property type="evidence" value="ECO:0007669"/>
    <property type="project" value="TreeGrafter"/>
</dbReference>
<keyword evidence="1" id="KW-1133">Transmembrane helix</keyword>
<protein>
    <submittedName>
        <fullName evidence="2">PTS system mannose/fructose/sorbose family transporter subunit IID</fullName>
    </submittedName>
</protein>
<gene>
    <name evidence="2" type="ORF">HF320_05840</name>
</gene>
<dbReference type="AlphaFoldDB" id="A0A7X9YJ85"/>
<dbReference type="Proteomes" id="UP000546970">
    <property type="component" value="Unassembled WGS sequence"/>
</dbReference>
<dbReference type="PANTHER" id="PTHR32502:SF23">
    <property type="entry name" value="TRANSPORT PROTEIN, PTS SYSTEM"/>
    <property type="match status" value="1"/>
</dbReference>
<dbReference type="PROSITE" id="PS51108">
    <property type="entry name" value="PTS_EIID"/>
    <property type="match status" value="1"/>
</dbReference>
<dbReference type="EMBL" id="JABBCP010000003">
    <property type="protein sequence ID" value="NMF55846.1"/>
    <property type="molecule type" value="Genomic_DNA"/>
</dbReference>
<feature type="transmembrane region" description="Helical" evidence="1">
    <location>
        <begin position="141"/>
        <end position="162"/>
    </location>
</feature>
<dbReference type="PANTHER" id="PTHR32502">
    <property type="entry name" value="N-ACETYLGALACTOSAMINE PERMEASE II COMPONENT-RELATED"/>
    <property type="match status" value="1"/>
</dbReference>
<accession>A0A7X9YJ85</accession>
<dbReference type="InterPro" id="IPR004704">
    <property type="entry name" value="PTS_IID_man"/>
</dbReference>
<dbReference type="Pfam" id="PF03613">
    <property type="entry name" value="EIID-AGA"/>
    <property type="match status" value="1"/>
</dbReference>
<evidence type="ECO:0000256" key="1">
    <source>
        <dbReference type="SAM" id="Phobius"/>
    </source>
</evidence>
<organism evidence="2 3">
    <name type="scientific">Collinsella acetigenes</name>
    <dbReference type="NCBI Taxonomy" id="2713419"/>
    <lineage>
        <taxon>Bacteria</taxon>
        <taxon>Bacillati</taxon>
        <taxon>Actinomycetota</taxon>
        <taxon>Coriobacteriia</taxon>
        <taxon>Coriobacteriales</taxon>
        <taxon>Coriobacteriaceae</taxon>
        <taxon>Collinsella</taxon>
    </lineage>
</organism>
<reference evidence="2 3" key="1">
    <citation type="submission" date="2020-04" db="EMBL/GenBank/DDBJ databases">
        <title>Collinsella sp. KGMB02528 nov., an anaerobic actinobacterium isolated from human feces.</title>
        <authorList>
            <person name="Han K.-I."/>
            <person name="Eom M.K."/>
            <person name="Kim J.-S."/>
            <person name="Lee K.C."/>
            <person name="Suh M.K."/>
            <person name="Park S.-H."/>
            <person name="Lee J.H."/>
            <person name="Kang S.W."/>
            <person name="Park J.-E."/>
            <person name="Oh B.S."/>
            <person name="Yu S.Y."/>
            <person name="Choi S.-H."/>
            <person name="Lee D.H."/>
            <person name="Yoon H."/>
            <person name="Kim B.-Y."/>
            <person name="Lee J.H."/>
            <person name="Lee J.-S."/>
        </authorList>
    </citation>
    <scope>NUCLEOTIDE SEQUENCE [LARGE SCALE GENOMIC DNA]</scope>
    <source>
        <strain evidence="2 3">KGMB02528</strain>
    </source>
</reference>
<comment type="caution">
    <text evidence="2">The sequence shown here is derived from an EMBL/GenBank/DDBJ whole genome shotgun (WGS) entry which is preliminary data.</text>
</comment>
<feature type="transmembrane region" description="Helical" evidence="1">
    <location>
        <begin position="254"/>
        <end position="273"/>
    </location>
</feature>
<proteinExistence type="predicted"/>
<name>A0A7X9YJ85_9ACTN</name>
<feature type="transmembrane region" description="Helical" evidence="1">
    <location>
        <begin position="227"/>
        <end position="248"/>
    </location>
</feature>
<dbReference type="InterPro" id="IPR050303">
    <property type="entry name" value="GatZ_KbaZ_carbometab"/>
</dbReference>
<feature type="transmembrane region" description="Helical" evidence="1">
    <location>
        <begin position="117"/>
        <end position="134"/>
    </location>
</feature>
<evidence type="ECO:0000313" key="3">
    <source>
        <dbReference type="Proteomes" id="UP000546970"/>
    </source>
</evidence>
<dbReference type="GO" id="GO:0009401">
    <property type="term" value="P:phosphoenolpyruvate-dependent sugar phosphotransferase system"/>
    <property type="evidence" value="ECO:0007669"/>
    <property type="project" value="InterPro"/>
</dbReference>
<keyword evidence="1" id="KW-0472">Membrane</keyword>
<evidence type="ECO:0000313" key="2">
    <source>
        <dbReference type="EMBL" id="NMF55846.1"/>
    </source>
</evidence>
<keyword evidence="3" id="KW-1185">Reference proteome</keyword>
<keyword evidence="1" id="KW-0812">Transmembrane</keyword>